<feature type="domain" description="Peptide N-acetyl-beta-D-glucosaminyl asparaginase amidase A N-terminal" evidence="3">
    <location>
        <begin position="172"/>
        <end position="485"/>
    </location>
</feature>
<accession>A0A151GTE4</accession>
<dbReference type="Pfam" id="PF25156">
    <property type="entry name" value="PNGase_A_C"/>
    <property type="match status" value="1"/>
</dbReference>
<dbReference type="EMBL" id="LAYC01000001">
    <property type="protein sequence ID" value="KYK60367.1"/>
    <property type="molecule type" value="Genomic_DNA"/>
</dbReference>
<name>A0A151GTE4_DRECN</name>
<dbReference type="InterPro" id="IPR056948">
    <property type="entry name" value="PNGaseA_N"/>
</dbReference>
<dbReference type="InterPro" id="IPR021102">
    <property type="entry name" value="PNGase_A"/>
</dbReference>
<feature type="transmembrane region" description="Helical" evidence="2">
    <location>
        <begin position="91"/>
        <end position="114"/>
    </location>
</feature>
<protein>
    <submittedName>
        <fullName evidence="4">Peptide-N4-asparagine amidase A</fullName>
    </submittedName>
</protein>
<dbReference type="GeneID" id="63714147"/>
<keyword evidence="5" id="KW-1185">Reference proteome</keyword>
<evidence type="ECO:0000313" key="4">
    <source>
        <dbReference type="EMBL" id="KYK60367.1"/>
    </source>
</evidence>
<keyword evidence="2" id="KW-0472">Membrane</keyword>
<feature type="region of interest" description="Disordered" evidence="1">
    <location>
        <begin position="713"/>
        <end position="772"/>
    </location>
</feature>
<dbReference type="RefSeq" id="XP_040659719.1">
    <property type="nucleotide sequence ID" value="XM_040798836.1"/>
</dbReference>
<dbReference type="InParanoid" id="A0A151GTE4"/>
<feature type="transmembrane region" description="Helical" evidence="2">
    <location>
        <begin position="35"/>
        <end position="53"/>
    </location>
</feature>
<proteinExistence type="predicted"/>
<dbReference type="Pfam" id="PF12222">
    <property type="entry name" value="PNGaseA"/>
    <property type="match status" value="1"/>
</dbReference>
<dbReference type="Proteomes" id="UP000076580">
    <property type="component" value="Chromosome 01"/>
</dbReference>
<dbReference type="STRING" id="98403.A0A151GTE4"/>
<organism evidence="4 5">
    <name type="scientific">Drechmeria coniospora</name>
    <name type="common">Nematophagous fungus</name>
    <name type="synonym">Meria coniospora</name>
    <dbReference type="NCBI Taxonomy" id="98403"/>
    <lineage>
        <taxon>Eukaryota</taxon>
        <taxon>Fungi</taxon>
        <taxon>Dikarya</taxon>
        <taxon>Ascomycota</taxon>
        <taxon>Pezizomycotina</taxon>
        <taxon>Sordariomycetes</taxon>
        <taxon>Hypocreomycetidae</taxon>
        <taxon>Hypocreales</taxon>
        <taxon>Ophiocordycipitaceae</taxon>
        <taxon>Drechmeria</taxon>
    </lineage>
</organism>
<evidence type="ECO:0000313" key="5">
    <source>
        <dbReference type="Proteomes" id="UP000076580"/>
    </source>
</evidence>
<dbReference type="AlphaFoldDB" id="A0A151GTE4"/>
<evidence type="ECO:0000259" key="3">
    <source>
        <dbReference type="Pfam" id="PF12222"/>
    </source>
</evidence>
<keyword evidence="2" id="KW-1133">Transmembrane helix</keyword>
<dbReference type="PANTHER" id="PTHR31104">
    <property type="entry name" value="PEPTIDE-N4-(N-ACETYL-BETA-GLUCOSAMINYL)ASPARAGINE AMIDASE A PROTEIN"/>
    <property type="match status" value="1"/>
</dbReference>
<keyword evidence="2" id="KW-0812">Transmembrane</keyword>
<sequence length="772" mass="85371">MLAAVAAVANRGICGLQTHLPFLIAQPAPAQDNNFAAAPLLLLLLFFFFLRLLRLLLHPITLEPTQIIPLCRRSCHRRTDAADVAMMLLRLWYSALFLASSVRAASAAVGLAGFRDSIRSLGGETNAGVDADADADAAPAEPLRCFEVRSPVLTHLGLVIDDRTIEPDIPSYHHPFCHQTLMVHVFGNSYGQPFVADYKPPPGCPFRKVLIKLDVVSEGRQFDRLATMWLGDVEVWRTSTAEPKPRPGIAWTYWKDMSHYLALWMEPQKLIFDLGNLINERYTGHFNATLTAYFSAEGPVGPHARPANVVLPISARRSHEGKPSAFTYPDENAEARLTLPRNIQRAVVSISANGQAGEEFWWSNVPNEGADTFANVTLQTGGSFREVRLLIDGRLAGLSWPFPVIFTGGISPPLHRPMVGIDAFNLREQEIDVTPWLGLLADGFEHKFSLQVVGQGEKVVARYWIVSAKLFLWLSNGSRPSSGSMPKVRLVRDNYRPGVVSTANSQLLYNQTITRYLEVTSRVSRPSGTAELTWKQGMEMSNVGLVREMGNHQQVMASYRGEDKSTDDSVPIYYSSYKYPLATSYRSRSPDGPYSLTLDANLTQGQERVITGLAVFPTGLEAFSRALGQSQKRGIDLRTARNGRAFFYQRDGGKSSGGFGSMRQQFEFGGRYYDAQTPVFKPNPILFSREVAVVNETTTVDRIYLWNSTAQPESYESKPMPMADEDSFAGVPTHLAEGGVSSIASGDPLRSQAKALVRQRRGAANERHPDTA</sequence>
<comment type="caution">
    <text evidence="4">The sequence shown here is derived from an EMBL/GenBank/DDBJ whole genome shotgun (WGS) entry which is preliminary data.</text>
</comment>
<feature type="compositionally biased region" description="Basic and acidic residues" evidence="1">
    <location>
        <begin position="763"/>
        <end position="772"/>
    </location>
</feature>
<reference evidence="4 5" key="1">
    <citation type="journal article" date="2016" name="Sci. Rep.">
        <title>Insights into Adaptations to a Near-Obligate Nematode Endoparasitic Lifestyle from the Finished Genome of Drechmeria coniospora.</title>
        <authorList>
            <person name="Zhang L."/>
            <person name="Zhou Z."/>
            <person name="Guo Q."/>
            <person name="Fokkens L."/>
            <person name="Miskei M."/>
            <person name="Pocsi I."/>
            <person name="Zhang W."/>
            <person name="Chen M."/>
            <person name="Wang L."/>
            <person name="Sun Y."/>
            <person name="Donzelli B.G."/>
            <person name="Gibson D.M."/>
            <person name="Nelson D.R."/>
            <person name="Luo J.G."/>
            <person name="Rep M."/>
            <person name="Liu H."/>
            <person name="Yang S."/>
            <person name="Wang J."/>
            <person name="Krasnoff S.B."/>
            <person name="Xu Y."/>
            <person name="Molnar I."/>
            <person name="Lin M."/>
        </authorList>
    </citation>
    <scope>NUCLEOTIDE SEQUENCE [LARGE SCALE GENOMIC DNA]</scope>
    <source>
        <strain evidence="4 5">ARSEF 6962</strain>
    </source>
</reference>
<evidence type="ECO:0000256" key="2">
    <source>
        <dbReference type="SAM" id="Phobius"/>
    </source>
</evidence>
<evidence type="ECO:0000256" key="1">
    <source>
        <dbReference type="SAM" id="MobiDB-lite"/>
    </source>
</evidence>
<gene>
    <name evidence="4" type="ORF">DCS_01504</name>
</gene>